<dbReference type="KEGG" id="hbv:ABIV_1817"/>
<evidence type="ECO:0000313" key="10">
    <source>
        <dbReference type="Proteomes" id="UP000289193"/>
    </source>
</evidence>
<keyword evidence="10" id="KW-1185">Reference proteome</keyword>
<evidence type="ECO:0000313" key="7">
    <source>
        <dbReference type="EMBL" id="AXH12807.1"/>
    </source>
</evidence>
<dbReference type="Pfam" id="PF00149">
    <property type="entry name" value="Metallophos"/>
    <property type="match status" value="1"/>
</dbReference>
<evidence type="ECO:0000256" key="5">
    <source>
        <dbReference type="ARBA" id="ARBA00023211"/>
    </source>
</evidence>
<sequence length="231" mass="27442">MFHNLENNSLFIADSHFNKKNQELLTLLEKIVNKELTPSQLFLMGDMIDFISGESKYFIKINKKVIDLINKISQNIEVFYLEGNHDYNLQKLFPFVKVYKREMQPIFFKYEDKTIALAHGDIFTPWHYNLYCKIIRNRPLLHFLNLIDFNNFISKKIEESLLQKNICSMISDFDLFAKKRLKNYDANIIIEGHFHQGKIFKSEKQKYVNIPSLCCSKQYMIFNGEFQGVNL</sequence>
<protein>
    <submittedName>
        <fullName evidence="8">UDP-2,3-diacylglucosamine hydrolase</fullName>
        <ecNumber evidence="7">3.6.1.54</ecNumber>
    </submittedName>
</protein>
<dbReference type="GO" id="GO:0009245">
    <property type="term" value="P:lipid A biosynthetic process"/>
    <property type="evidence" value="ECO:0007669"/>
    <property type="project" value="TreeGrafter"/>
</dbReference>
<evidence type="ECO:0000256" key="3">
    <source>
        <dbReference type="ARBA" id="ARBA00022723"/>
    </source>
</evidence>
<keyword evidence="3" id="KW-0479">Metal-binding</keyword>
<dbReference type="RefSeq" id="WP_114839623.1">
    <property type="nucleotide sequence ID" value="NZ_CP031217.1"/>
</dbReference>
<dbReference type="EC" id="3.6.1.54" evidence="7"/>
<evidence type="ECO:0000313" key="9">
    <source>
        <dbReference type="Proteomes" id="UP000253850"/>
    </source>
</evidence>
<gene>
    <name evidence="7" type="primary">lpxH</name>
    <name evidence="7" type="ORF">ABIV_1817</name>
    <name evidence="8" type="ORF">CRV05_12380</name>
</gene>
<evidence type="ECO:0000256" key="1">
    <source>
        <dbReference type="ARBA" id="ARBA00022475"/>
    </source>
</evidence>
<keyword evidence="1" id="KW-1003">Cell membrane</keyword>
<dbReference type="InterPro" id="IPR004843">
    <property type="entry name" value="Calcineurin-like_PHP"/>
</dbReference>
<dbReference type="Proteomes" id="UP000253850">
    <property type="component" value="Chromosome"/>
</dbReference>
<evidence type="ECO:0000259" key="6">
    <source>
        <dbReference type="Pfam" id="PF00149"/>
    </source>
</evidence>
<dbReference type="Proteomes" id="UP000289193">
    <property type="component" value="Unassembled WGS sequence"/>
</dbReference>
<accession>A0AAX2A5D5</accession>
<dbReference type="InterPro" id="IPR043461">
    <property type="entry name" value="LpxH-like"/>
</dbReference>
<dbReference type="Gene3D" id="3.60.21.10">
    <property type="match status" value="1"/>
</dbReference>
<evidence type="ECO:0000256" key="2">
    <source>
        <dbReference type="ARBA" id="ARBA00022519"/>
    </source>
</evidence>
<dbReference type="EMBL" id="CP031217">
    <property type="protein sequence ID" value="AXH12807.1"/>
    <property type="molecule type" value="Genomic_DNA"/>
</dbReference>
<organism evidence="8 10">
    <name type="scientific">Halarcobacter bivalviorum</name>
    <dbReference type="NCBI Taxonomy" id="663364"/>
    <lineage>
        <taxon>Bacteria</taxon>
        <taxon>Pseudomonadati</taxon>
        <taxon>Campylobacterota</taxon>
        <taxon>Epsilonproteobacteria</taxon>
        <taxon>Campylobacterales</taxon>
        <taxon>Arcobacteraceae</taxon>
        <taxon>Halarcobacter</taxon>
    </lineage>
</organism>
<dbReference type="PANTHER" id="PTHR34990:SF2">
    <property type="entry name" value="BLL8164 PROTEIN"/>
    <property type="match status" value="1"/>
</dbReference>
<keyword evidence="4" id="KW-0472">Membrane</keyword>
<dbReference type="CDD" id="cd07398">
    <property type="entry name" value="MPP_YbbF-LpxH"/>
    <property type="match status" value="1"/>
</dbReference>
<dbReference type="AlphaFoldDB" id="A0AAX2A5D5"/>
<reference evidence="8 10" key="1">
    <citation type="submission" date="2017-10" db="EMBL/GenBank/DDBJ databases">
        <title>Genomics of the genus Arcobacter.</title>
        <authorList>
            <person name="Perez-Cataluna A."/>
            <person name="Figueras M.J."/>
        </authorList>
    </citation>
    <scope>NUCLEOTIDE SEQUENCE [LARGE SCALE GENOMIC DNA]</scope>
    <source>
        <strain evidence="8 10">CECT 7835</strain>
    </source>
</reference>
<keyword evidence="5" id="KW-0464">Manganese</keyword>
<reference evidence="7 9" key="2">
    <citation type="submission" date="2018-07" db="EMBL/GenBank/DDBJ databases">
        <title>Complete genome of the Arcobacter bivalviorum type strain LMG 26154.</title>
        <authorList>
            <person name="Miller W.G."/>
            <person name="Yee E."/>
            <person name="Bono J.L."/>
        </authorList>
    </citation>
    <scope>NUCLEOTIDE SEQUENCE [LARGE SCALE GENOMIC DNA]</scope>
    <source>
        <strain evidence="7 9">LMG 26154</strain>
    </source>
</reference>
<dbReference type="EMBL" id="PDKM01000008">
    <property type="protein sequence ID" value="RXK09069.1"/>
    <property type="molecule type" value="Genomic_DNA"/>
</dbReference>
<dbReference type="PANTHER" id="PTHR34990">
    <property type="entry name" value="UDP-2,3-DIACYLGLUCOSAMINE HYDROLASE-RELATED"/>
    <property type="match status" value="1"/>
</dbReference>
<proteinExistence type="predicted"/>
<dbReference type="GO" id="GO:0016020">
    <property type="term" value="C:membrane"/>
    <property type="evidence" value="ECO:0007669"/>
    <property type="project" value="GOC"/>
</dbReference>
<dbReference type="SUPFAM" id="SSF56300">
    <property type="entry name" value="Metallo-dependent phosphatases"/>
    <property type="match status" value="1"/>
</dbReference>
<dbReference type="GO" id="GO:0046872">
    <property type="term" value="F:metal ion binding"/>
    <property type="evidence" value="ECO:0007669"/>
    <property type="project" value="UniProtKB-KW"/>
</dbReference>
<dbReference type="InterPro" id="IPR029052">
    <property type="entry name" value="Metallo-depent_PP-like"/>
</dbReference>
<keyword evidence="8" id="KW-0378">Hydrolase</keyword>
<feature type="domain" description="Calcineurin-like phosphoesterase" evidence="6">
    <location>
        <begin position="10"/>
        <end position="196"/>
    </location>
</feature>
<keyword evidence="2" id="KW-0997">Cell inner membrane</keyword>
<evidence type="ECO:0000256" key="4">
    <source>
        <dbReference type="ARBA" id="ARBA00023136"/>
    </source>
</evidence>
<evidence type="ECO:0000313" key="8">
    <source>
        <dbReference type="EMBL" id="RXK09069.1"/>
    </source>
</evidence>
<name>A0AAX2A5D5_9BACT</name>
<dbReference type="GO" id="GO:0008758">
    <property type="term" value="F:UDP-2,3-diacylglucosamine hydrolase activity"/>
    <property type="evidence" value="ECO:0007669"/>
    <property type="project" value="TreeGrafter"/>
</dbReference>